<dbReference type="OrthoDB" id="9800558at2"/>
<evidence type="ECO:0000259" key="8">
    <source>
        <dbReference type="PROSITE" id="PS51379"/>
    </source>
</evidence>
<dbReference type="PROSITE" id="PS00198">
    <property type="entry name" value="4FE4S_FER_1"/>
    <property type="match status" value="1"/>
</dbReference>
<dbReference type="Gene3D" id="3.30.413.10">
    <property type="entry name" value="Sulfite Reductase Hemoprotein, domain 1"/>
    <property type="match status" value="1"/>
</dbReference>
<dbReference type="NCBIfam" id="TIGR02912">
    <property type="entry name" value="sulfite_red_C"/>
    <property type="match status" value="1"/>
</dbReference>
<dbReference type="PRINTS" id="PR00397">
    <property type="entry name" value="SIROHAEM"/>
</dbReference>
<dbReference type="GO" id="GO:0051539">
    <property type="term" value="F:4 iron, 4 sulfur cluster binding"/>
    <property type="evidence" value="ECO:0007669"/>
    <property type="project" value="UniProtKB-KW"/>
</dbReference>
<keyword evidence="10" id="KW-1185">Reference proteome</keyword>
<dbReference type="Pfam" id="PF00037">
    <property type="entry name" value="Fer4"/>
    <property type="match status" value="1"/>
</dbReference>
<gene>
    <name evidence="9" type="primary">asrC_2</name>
    <name evidence="9" type="ORF">CLOTH_17240</name>
</gene>
<dbReference type="SUPFAM" id="SSF56014">
    <property type="entry name" value="Nitrite and sulphite reductase 4Fe-4S domain-like"/>
    <property type="match status" value="1"/>
</dbReference>
<dbReference type="InterPro" id="IPR017896">
    <property type="entry name" value="4Fe4S_Fe-S-bd"/>
</dbReference>
<organism evidence="9 10">
    <name type="scientific">Alkalithermobacter paradoxus</name>
    <dbReference type="NCBI Taxonomy" id="29349"/>
    <lineage>
        <taxon>Bacteria</taxon>
        <taxon>Bacillati</taxon>
        <taxon>Bacillota</taxon>
        <taxon>Clostridia</taxon>
        <taxon>Peptostreptococcales</taxon>
        <taxon>Tepidibacteraceae</taxon>
        <taxon>Alkalithermobacter</taxon>
    </lineage>
</organism>
<evidence type="ECO:0000256" key="4">
    <source>
        <dbReference type="ARBA" id="ARBA00022723"/>
    </source>
</evidence>
<evidence type="ECO:0000256" key="5">
    <source>
        <dbReference type="ARBA" id="ARBA00023002"/>
    </source>
</evidence>
<dbReference type="InterPro" id="IPR017900">
    <property type="entry name" value="4Fe4S_Fe_S_CS"/>
</dbReference>
<evidence type="ECO:0000256" key="1">
    <source>
        <dbReference type="ARBA" id="ARBA00010429"/>
    </source>
</evidence>
<feature type="domain" description="4Fe-4S ferredoxin-type" evidence="8">
    <location>
        <begin position="165"/>
        <end position="195"/>
    </location>
</feature>
<evidence type="ECO:0000256" key="7">
    <source>
        <dbReference type="ARBA" id="ARBA00023014"/>
    </source>
</evidence>
<comment type="similarity">
    <text evidence="1">Belongs to the nitrite and sulfite reductase 4Fe-4S domain family.</text>
</comment>
<dbReference type="PANTHER" id="PTHR11493:SF54">
    <property type="entry name" value="ANAEROBIC SULFITE REDUCTASE SUBUNIT C"/>
    <property type="match status" value="1"/>
</dbReference>
<dbReference type="InterPro" id="IPR005117">
    <property type="entry name" value="NiRdtase/SiRdtase_haem-b_fer"/>
</dbReference>
<dbReference type="PROSITE" id="PS51379">
    <property type="entry name" value="4FE4S_FER_2"/>
    <property type="match status" value="2"/>
</dbReference>
<dbReference type="STRING" id="29349.CLOTH_17240"/>
<evidence type="ECO:0000313" key="10">
    <source>
        <dbReference type="Proteomes" id="UP000190140"/>
    </source>
</evidence>
<sequence>MQLDLNTKAIKKNAYRITKKRGLTSLRVRVPGGSLDVSHLEIINNIAKKYGDGHIHITTRQGFEITGIPFEKIDEVNKEVKSLIEGLEINAVDPESGYPASGTRNISACIGNRECPFANYNTTEFAKKLEKEIFPNDYHFKIAFTGCPNDCIKAHMQDFGILGMADVQYDQNSCIGCEACVKNCKKRATGALTMHSGKVKRDERRCIGCGECVLNCPTQAWTRNPEKFYKMVIMGRTGKKNPRLAMPFLEWVDEDSIIKIIKNTYEYVDKYIDRSLPKEHVGYIVDRTGYIEFKNYALKDVKLSPKVKVAEFIDFGGYKYEKDAFMDKVE</sequence>
<dbReference type="SUPFAM" id="SSF54862">
    <property type="entry name" value="4Fe-4S ferredoxins"/>
    <property type="match status" value="1"/>
</dbReference>
<dbReference type="SUPFAM" id="SSF55124">
    <property type="entry name" value="Nitrite/Sulfite reductase N-terminal domain-like"/>
    <property type="match status" value="1"/>
</dbReference>
<keyword evidence="6" id="KW-0408">Iron</keyword>
<dbReference type="InterPro" id="IPR045169">
    <property type="entry name" value="NO2/SO3_Rdtase_4Fe4S_prot"/>
</dbReference>
<dbReference type="EMBL" id="MZGW01000008">
    <property type="protein sequence ID" value="OPJ55059.1"/>
    <property type="molecule type" value="Genomic_DNA"/>
</dbReference>
<keyword evidence="7" id="KW-0411">Iron-sulfur</keyword>
<dbReference type="GO" id="GO:0009337">
    <property type="term" value="C:sulfite reductase complex (NADPH)"/>
    <property type="evidence" value="ECO:0007669"/>
    <property type="project" value="TreeGrafter"/>
</dbReference>
<dbReference type="Gene3D" id="3.30.70.20">
    <property type="match status" value="1"/>
</dbReference>
<dbReference type="PROSITE" id="PS00365">
    <property type="entry name" value="NIR_SIR"/>
    <property type="match status" value="1"/>
</dbReference>
<dbReference type="InterPro" id="IPR006067">
    <property type="entry name" value="NO2/SO3_Rdtase_4Fe4S_dom"/>
</dbReference>
<dbReference type="GO" id="GO:0020037">
    <property type="term" value="F:heme binding"/>
    <property type="evidence" value="ECO:0007669"/>
    <property type="project" value="InterPro"/>
</dbReference>
<reference evidence="9 10" key="1">
    <citation type="submission" date="2017-03" db="EMBL/GenBank/DDBJ databases">
        <title>Genome sequence of Clostridium thermoalcaliphilum DSM 7309.</title>
        <authorList>
            <person name="Poehlein A."/>
            <person name="Daniel R."/>
        </authorList>
    </citation>
    <scope>NUCLEOTIDE SEQUENCE [LARGE SCALE GENOMIC DNA]</scope>
    <source>
        <strain evidence="9 10">DSM 7309</strain>
    </source>
</reference>
<keyword evidence="2" id="KW-0004">4Fe-4S</keyword>
<proteinExistence type="inferred from homology"/>
<evidence type="ECO:0000256" key="2">
    <source>
        <dbReference type="ARBA" id="ARBA00022485"/>
    </source>
</evidence>
<comment type="caution">
    <text evidence="9">The sequence shown here is derived from an EMBL/GenBank/DDBJ whole genome shotgun (WGS) entry which is preliminary data.</text>
</comment>
<dbReference type="Proteomes" id="UP000190140">
    <property type="component" value="Unassembled WGS sequence"/>
</dbReference>
<dbReference type="InterPro" id="IPR036136">
    <property type="entry name" value="Nit/Sulf_reduc_fer-like_dom_sf"/>
</dbReference>
<dbReference type="EC" id="1.8.1.-" evidence="9"/>
<protein>
    <submittedName>
        <fullName evidence="9">Anaerobic sulfite reductase subunit C</fullName>
        <ecNumber evidence="9">1.8.1.-</ecNumber>
    </submittedName>
</protein>
<dbReference type="AlphaFoldDB" id="A0A1V4I590"/>
<dbReference type="Pfam" id="PF03460">
    <property type="entry name" value="NIR_SIR_ferr"/>
    <property type="match status" value="1"/>
</dbReference>
<dbReference type="Pfam" id="PF01077">
    <property type="entry name" value="NIR_SIR"/>
    <property type="match status" value="1"/>
</dbReference>
<evidence type="ECO:0000313" key="9">
    <source>
        <dbReference type="EMBL" id="OPJ55059.1"/>
    </source>
</evidence>
<dbReference type="GO" id="GO:0016002">
    <property type="term" value="F:sulfite reductase activity"/>
    <property type="evidence" value="ECO:0007669"/>
    <property type="project" value="TreeGrafter"/>
</dbReference>
<dbReference type="GO" id="GO:0046872">
    <property type="term" value="F:metal ion binding"/>
    <property type="evidence" value="ECO:0007669"/>
    <property type="project" value="UniProtKB-KW"/>
</dbReference>
<keyword evidence="5 9" id="KW-0560">Oxidoreductase</keyword>
<name>A0A1V4I590_9FIRM</name>
<accession>A0A1V4I590</accession>
<dbReference type="InterPro" id="IPR006066">
    <property type="entry name" value="NO2/SO3_Rdtase_FeS/sirohaem_BS"/>
</dbReference>
<dbReference type="InterPro" id="IPR014261">
    <property type="entry name" value="Sulphite_reductase_C"/>
</dbReference>
<dbReference type="InterPro" id="IPR045854">
    <property type="entry name" value="NO2/SO3_Rdtase_4Fe4S_sf"/>
</dbReference>
<dbReference type="PANTHER" id="PTHR11493">
    <property type="entry name" value="SULFITE REDUCTASE [NADPH] SUBUNIT BETA-RELATED"/>
    <property type="match status" value="1"/>
</dbReference>
<evidence type="ECO:0000256" key="6">
    <source>
        <dbReference type="ARBA" id="ARBA00023004"/>
    </source>
</evidence>
<dbReference type="RefSeq" id="WP_079413118.1">
    <property type="nucleotide sequence ID" value="NZ_MZGW01000008.1"/>
</dbReference>
<evidence type="ECO:0000256" key="3">
    <source>
        <dbReference type="ARBA" id="ARBA00022617"/>
    </source>
</evidence>
<dbReference type="GO" id="GO:0050311">
    <property type="term" value="F:sulfite reductase (ferredoxin) activity"/>
    <property type="evidence" value="ECO:0007669"/>
    <property type="project" value="TreeGrafter"/>
</dbReference>
<keyword evidence="3" id="KW-0349">Heme</keyword>
<dbReference type="GO" id="GO:0000103">
    <property type="term" value="P:sulfate assimilation"/>
    <property type="evidence" value="ECO:0007669"/>
    <property type="project" value="TreeGrafter"/>
</dbReference>
<dbReference type="Gene3D" id="3.90.480.20">
    <property type="match status" value="1"/>
</dbReference>
<feature type="domain" description="4Fe-4S ferredoxin-type" evidence="8">
    <location>
        <begin position="197"/>
        <end position="226"/>
    </location>
</feature>
<keyword evidence="4" id="KW-0479">Metal-binding</keyword>